<dbReference type="EMBL" id="CP157197">
    <property type="protein sequence ID" value="XBG66409.1"/>
    <property type="molecule type" value="Genomic_DNA"/>
</dbReference>
<proteinExistence type="predicted"/>
<reference evidence="1" key="1">
    <citation type="submission" date="2024-05" db="EMBL/GenBank/DDBJ databases">
        <title>Characterization of a novel Rickettsia species. (Rickettsia oklahomia sp. nov.) from Amblyomma americanum ticks.</title>
        <authorList>
            <person name="Korla P.K."/>
            <person name="Karounos M."/>
            <person name="Wilson J.M."/>
            <person name="Little S.E."/>
            <person name="Qurollo B.A."/>
        </authorList>
    </citation>
    <scope>NUCLEOTIDE SEQUENCE</scope>
    <source>
        <strain evidence="1">Oklahoma-10</strain>
    </source>
</reference>
<gene>
    <name evidence="1" type="ORF">AAGW17_00610</name>
</gene>
<dbReference type="KEGG" id="rof:AAGW17_00610"/>
<accession>A0AAU7BZ70</accession>
<evidence type="ECO:0000313" key="1">
    <source>
        <dbReference type="EMBL" id="XBG66409.1"/>
    </source>
</evidence>
<name>A0AAU7BZ70_9RICK</name>
<dbReference type="RefSeq" id="WP_347939026.1">
    <property type="nucleotide sequence ID" value="NZ_CP157197.1"/>
</dbReference>
<dbReference type="AlphaFoldDB" id="A0AAU7BZ70"/>
<organism evidence="1">
    <name type="scientific">Rickettsia oklahomensis</name>
    <dbReference type="NCBI Taxonomy" id="3141789"/>
    <lineage>
        <taxon>Bacteria</taxon>
        <taxon>Pseudomonadati</taxon>
        <taxon>Pseudomonadota</taxon>
        <taxon>Alphaproteobacteria</taxon>
        <taxon>Rickettsiales</taxon>
        <taxon>Rickettsiaceae</taxon>
        <taxon>Rickettsieae</taxon>
        <taxon>Rickettsia</taxon>
        <taxon>belli group</taxon>
    </lineage>
</organism>
<protein>
    <submittedName>
        <fullName evidence="1">Uncharacterized protein</fullName>
    </submittedName>
</protein>
<sequence length="41" mass="5101">MKEFEGYQKIKDDKVAEYRQKLVKNRMILSKKIEQYNNKHK</sequence>